<comment type="caution">
    <text evidence="1">The sequence shown here is derived from an EMBL/GenBank/DDBJ whole genome shotgun (WGS) entry which is preliminary data.</text>
</comment>
<reference evidence="1 2" key="1">
    <citation type="submission" date="2017-09" db="EMBL/GenBank/DDBJ databases">
        <title>Depth-based differentiation of microbial function through sediment-hosted aquifers and enrichment of novel symbionts in the deep terrestrial subsurface.</title>
        <authorList>
            <person name="Probst A.J."/>
            <person name="Ladd B."/>
            <person name="Jarett J.K."/>
            <person name="Geller-Mcgrath D.E."/>
            <person name="Sieber C.M."/>
            <person name="Emerson J.B."/>
            <person name="Anantharaman K."/>
            <person name="Thomas B.C."/>
            <person name="Malmstrom R."/>
            <person name="Stieglmeier M."/>
            <person name="Klingl A."/>
            <person name="Woyke T."/>
            <person name="Ryan C.M."/>
            <person name="Banfield J.F."/>
        </authorList>
    </citation>
    <scope>NUCLEOTIDE SEQUENCE [LARGE SCALE GENOMIC DNA]</scope>
    <source>
        <strain evidence="1">CG10_big_fil_rev_8_21_14_0_10_36_16</strain>
    </source>
</reference>
<evidence type="ECO:0000313" key="1">
    <source>
        <dbReference type="EMBL" id="PJE50706.1"/>
    </source>
</evidence>
<accession>A0A2J0QAK0</accession>
<evidence type="ECO:0008006" key="3">
    <source>
        <dbReference type="Google" id="ProtNLM"/>
    </source>
</evidence>
<organism evidence="1 2">
    <name type="scientific">Candidatus Yanofskybacteria bacterium CG10_big_fil_rev_8_21_14_0_10_36_16</name>
    <dbReference type="NCBI Taxonomy" id="1975096"/>
    <lineage>
        <taxon>Bacteria</taxon>
        <taxon>Candidatus Yanofskyibacteriota</taxon>
    </lineage>
</organism>
<gene>
    <name evidence="1" type="ORF">COV29_03150</name>
</gene>
<dbReference type="AlphaFoldDB" id="A0A2J0QAK0"/>
<protein>
    <recommendedName>
        <fullName evidence="3">Neutral/alkaline non-lysosomal ceramidase N-terminal domain-containing protein</fullName>
    </recommendedName>
</protein>
<dbReference type="EMBL" id="PCXQ01000005">
    <property type="protein sequence ID" value="PJE50706.1"/>
    <property type="molecule type" value="Genomic_DNA"/>
</dbReference>
<evidence type="ECO:0000313" key="2">
    <source>
        <dbReference type="Proteomes" id="UP000228496"/>
    </source>
</evidence>
<dbReference type="Proteomes" id="UP000228496">
    <property type="component" value="Unassembled WGS sequence"/>
</dbReference>
<sequence>MRYPTLKNWFTILIFILGLICLLGLIFSIRASSAVRVGYDQRDITPTLGLKEENPFLPGKPYNKRANNFQDELTVSALVLDDGFGNILALVSVDAFGLFRDDVQKIRQRVRDIFPDGNKIIVSSTHTHSAPDFLGVYSDSRKDKGQMEDLEYLINQTADAIRSAYKNRNTAEIKIKNGRLGDIIANDRDPNVLDDNVFMMHIQPTKKYFGIIHGVADFFEAKEKPIFLVGFACHPEFLRKTDSLSSDYVGNLRDRLSSLGKNETTVAYPMFFSGALGGMVVPNLRYRFDDKLLGMIRFNNDVQEQIYSYAGTFEAVNISPMEIRTEILKIELKNKVFKNKLEKGLLPHQLDRGKLSTEVSVVFLGDQIVLVAVPGEMSPEISLKIRTIFPDKTVWFLGLANDELGYILPKKKYKEKIYEYERSLAVNDNIGDEIFKSVKRMARK</sequence>
<name>A0A2J0QAK0_9BACT</name>
<proteinExistence type="predicted"/>